<dbReference type="Gene3D" id="1.10.357.10">
    <property type="entry name" value="Tetracycline Repressor, domain 2"/>
    <property type="match status" value="1"/>
</dbReference>
<gene>
    <name evidence="6" type="ORF">JF887_14270</name>
</gene>
<sequence>MRERADRSEATRRRIVEATVRLHSTIGLAAATVTAIAAEAGVTRLTVYRHFPDVTQLFAACNEHWSAQQLRPDVTAWRRVADPADRFRFGLADLYRFYRGGEAMLTNVHRDWEVIPEELRRGVTDIDLRLREVLLQPFGARGGGRRRLRAVIGHAVSFTTWRSLCVEQGLTDSEAVEAMTALIPGAALTSSDRE</sequence>
<dbReference type="Proteomes" id="UP000614410">
    <property type="component" value="Unassembled WGS sequence"/>
</dbReference>
<keyword evidence="2 4" id="KW-0238">DNA-binding</keyword>
<dbReference type="GO" id="GO:0000976">
    <property type="term" value="F:transcription cis-regulatory region binding"/>
    <property type="evidence" value="ECO:0007669"/>
    <property type="project" value="TreeGrafter"/>
</dbReference>
<comment type="caution">
    <text evidence="6">The sequence shown here is derived from an EMBL/GenBank/DDBJ whole genome shotgun (WGS) entry which is preliminary data.</text>
</comment>
<dbReference type="AlphaFoldDB" id="A0A934NK06"/>
<dbReference type="PANTHER" id="PTHR30055:SF234">
    <property type="entry name" value="HTH-TYPE TRANSCRIPTIONAL REGULATOR BETI"/>
    <property type="match status" value="1"/>
</dbReference>
<dbReference type="PRINTS" id="PR00455">
    <property type="entry name" value="HTHTETR"/>
</dbReference>
<evidence type="ECO:0000313" key="6">
    <source>
        <dbReference type="EMBL" id="MBJ7610569.1"/>
    </source>
</evidence>
<dbReference type="InterPro" id="IPR050109">
    <property type="entry name" value="HTH-type_TetR-like_transc_reg"/>
</dbReference>
<evidence type="ECO:0000256" key="3">
    <source>
        <dbReference type="ARBA" id="ARBA00023163"/>
    </source>
</evidence>
<feature type="domain" description="HTH tetR-type" evidence="5">
    <location>
        <begin position="9"/>
        <end position="69"/>
    </location>
</feature>
<name>A0A934NK06_9BACT</name>
<evidence type="ECO:0000313" key="7">
    <source>
        <dbReference type="Proteomes" id="UP000614410"/>
    </source>
</evidence>
<dbReference type="SUPFAM" id="SSF46689">
    <property type="entry name" value="Homeodomain-like"/>
    <property type="match status" value="1"/>
</dbReference>
<keyword evidence="3" id="KW-0804">Transcription</keyword>
<dbReference type="InterPro" id="IPR009057">
    <property type="entry name" value="Homeodomain-like_sf"/>
</dbReference>
<feature type="DNA-binding region" description="H-T-H motif" evidence="4">
    <location>
        <begin position="32"/>
        <end position="51"/>
    </location>
</feature>
<dbReference type="EMBL" id="JAEKNN010000065">
    <property type="protein sequence ID" value="MBJ7610569.1"/>
    <property type="molecule type" value="Genomic_DNA"/>
</dbReference>
<evidence type="ECO:0000259" key="5">
    <source>
        <dbReference type="PROSITE" id="PS50977"/>
    </source>
</evidence>
<organism evidence="6 7">
    <name type="scientific">Candidatus Amunia macphersoniae</name>
    <dbReference type="NCBI Taxonomy" id="3127014"/>
    <lineage>
        <taxon>Bacteria</taxon>
        <taxon>Bacillati</taxon>
        <taxon>Candidatus Dormiibacterota</taxon>
        <taxon>Candidatus Dormibacteria</taxon>
        <taxon>Candidatus Aeolococcales</taxon>
        <taxon>Candidatus Aeolococcaceae</taxon>
        <taxon>Candidatus Amunia</taxon>
    </lineage>
</organism>
<accession>A0A934NK06</accession>
<dbReference type="GO" id="GO:0003700">
    <property type="term" value="F:DNA-binding transcription factor activity"/>
    <property type="evidence" value="ECO:0007669"/>
    <property type="project" value="TreeGrafter"/>
</dbReference>
<keyword evidence="1" id="KW-0805">Transcription regulation</keyword>
<evidence type="ECO:0000256" key="1">
    <source>
        <dbReference type="ARBA" id="ARBA00023015"/>
    </source>
</evidence>
<evidence type="ECO:0000256" key="2">
    <source>
        <dbReference type="ARBA" id="ARBA00023125"/>
    </source>
</evidence>
<dbReference type="PANTHER" id="PTHR30055">
    <property type="entry name" value="HTH-TYPE TRANSCRIPTIONAL REGULATOR RUTR"/>
    <property type="match status" value="1"/>
</dbReference>
<dbReference type="PROSITE" id="PS50977">
    <property type="entry name" value="HTH_TETR_2"/>
    <property type="match status" value="1"/>
</dbReference>
<protein>
    <submittedName>
        <fullName evidence="6">TetR/AcrR family transcriptional regulator</fullName>
    </submittedName>
</protein>
<evidence type="ECO:0000256" key="4">
    <source>
        <dbReference type="PROSITE-ProRule" id="PRU00335"/>
    </source>
</evidence>
<dbReference type="InterPro" id="IPR001647">
    <property type="entry name" value="HTH_TetR"/>
</dbReference>
<reference evidence="6 7" key="1">
    <citation type="submission" date="2020-10" db="EMBL/GenBank/DDBJ databases">
        <title>Ca. Dormibacterota MAGs.</title>
        <authorList>
            <person name="Montgomery K."/>
        </authorList>
    </citation>
    <scope>NUCLEOTIDE SEQUENCE [LARGE SCALE GENOMIC DNA]</scope>
    <source>
        <strain evidence="6">Mitchell_Peninsula_5</strain>
    </source>
</reference>
<proteinExistence type="predicted"/>
<dbReference type="Pfam" id="PF00440">
    <property type="entry name" value="TetR_N"/>
    <property type="match status" value="1"/>
</dbReference>